<protein>
    <submittedName>
        <fullName evidence="1">Uncharacterized protein</fullName>
    </submittedName>
</protein>
<organism evidence="1">
    <name type="scientific">Haptolina brevifila</name>
    <dbReference type="NCBI Taxonomy" id="156173"/>
    <lineage>
        <taxon>Eukaryota</taxon>
        <taxon>Haptista</taxon>
        <taxon>Haptophyta</taxon>
        <taxon>Prymnesiophyceae</taxon>
        <taxon>Prymnesiales</taxon>
        <taxon>Prymnesiaceae</taxon>
        <taxon>Haptolina</taxon>
    </lineage>
</organism>
<name>A0A7S2BE33_9EUKA</name>
<dbReference type="EMBL" id="HBGU01002349">
    <property type="protein sequence ID" value="CAD9394359.1"/>
    <property type="molecule type" value="Transcribed_RNA"/>
</dbReference>
<sequence length="140" mass="14612">MHSSAPPEVDLPIIERLAGPAVEPRRKRSPLKLMGAAAIPQSDLDRAMSGGSAHHGVAALILLDPHAACRAALADLSHQGEGRCIGSHAARLAHVGELVGVIDKRLAPMAHKPTARAAPQPHRHAAFDAEELAKLSVALP</sequence>
<gene>
    <name evidence="1" type="ORF">CBRE1094_LOCUS1220</name>
</gene>
<proteinExistence type="predicted"/>
<dbReference type="AlphaFoldDB" id="A0A7S2BE33"/>
<accession>A0A7S2BE33</accession>
<evidence type="ECO:0000313" key="1">
    <source>
        <dbReference type="EMBL" id="CAD9394359.1"/>
    </source>
</evidence>
<reference evidence="1" key="1">
    <citation type="submission" date="2021-01" db="EMBL/GenBank/DDBJ databases">
        <authorList>
            <person name="Corre E."/>
            <person name="Pelletier E."/>
            <person name="Niang G."/>
            <person name="Scheremetjew M."/>
            <person name="Finn R."/>
            <person name="Kale V."/>
            <person name="Holt S."/>
            <person name="Cochrane G."/>
            <person name="Meng A."/>
            <person name="Brown T."/>
            <person name="Cohen L."/>
        </authorList>
    </citation>
    <scope>NUCLEOTIDE SEQUENCE</scope>
    <source>
        <strain evidence="1">UTEX LB 985</strain>
    </source>
</reference>